<reference evidence="1" key="1">
    <citation type="submission" date="2021-01" db="EMBL/GenBank/DDBJ databases">
        <title>Whole genome shotgun sequence of Sinosporangium siamense NBRC 109515.</title>
        <authorList>
            <person name="Komaki H."/>
            <person name="Tamura T."/>
        </authorList>
    </citation>
    <scope>NUCLEOTIDE SEQUENCE</scope>
    <source>
        <strain evidence="1">NBRC 109515</strain>
    </source>
</reference>
<gene>
    <name evidence="1" type="ORF">Ssi02_77080</name>
</gene>
<protein>
    <submittedName>
        <fullName evidence="1">Uncharacterized protein</fullName>
    </submittedName>
</protein>
<keyword evidence="2" id="KW-1185">Reference proteome</keyword>
<organism evidence="1 2">
    <name type="scientific">Sinosporangium siamense</name>
    <dbReference type="NCBI Taxonomy" id="1367973"/>
    <lineage>
        <taxon>Bacteria</taxon>
        <taxon>Bacillati</taxon>
        <taxon>Actinomycetota</taxon>
        <taxon>Actinomycetes</taxon>
        <taxon>Streptosporangiales</taxon>
        <taxon>Streptosporangiaceae</taxon>
        <taxon>Sinosporangium</taxon>
    </lineage>
</organism>
<evidence type="ECO:0000313" key="2">
    <source>
        <dbReference type="Proteomes" id="UP000606172"/>
    </source>
</evidence>
<dbReference type="Proteomes" id="UP000606172">
    <property type="component" value="Unassembled WGS sequence"/>
</dbReference>
<evidence type="ECO:0000313" key="1">
    <source>
        <dbReference type="EMBL" id="GII97477.1"/>
    </source>
</evidence>
<dbReference type="RefSeq" id="WP_204033640.1">
    <property type="nucleotide sequence ID" value="NZ_BOOW01000060.1"/>
</dbReference>
<comment type="caution">
    <text evidence="1">The sequence shown here is derived from an EMBL/GenBank/DDBJ whole genome shotgun (WGS) entry which is preliminary data.</text>
</comment>
<proteinExistence type="predicted"/>
<dbReference type="EMBL" id="BOOW01000060">
    <property type="protein sequence ID" value="GII97477.1"/>
    <property type="molecule type" value="Genomic_DNA"/>
</dbReference>
<accession>A0A919RPD7</accession>
<sequence length="131" mass="14201">MTRSEFDDIRAYIAAEADHAGDLLRVARNLLDDLEHARKREASLRTHYLRLLTAARAAIAAQMAGDDEPLTFIQHELSVNGQLPLAGEGVHQILSDAKGTTAMVTGLESTPMRVTGPRLRRCAGASRTLPG</sequence>
<name>A0A919RPD7_9ACTN</name>
<dbReference type="AlphaFoldDB" id="A0A919RPD7"/>